<keyword evidence="4" id="KW-1185">Reference proteome</keyword>
<feature type="region of interest" description="Disordered" evidence="1">
    <location>
        <begin position="93"/>
        <end position="113"/>
    </location>
</feature>
<accession>A0AAD8NAH4</accession>
<dbReference type="PANTHER" id="PTHR46836">
    <property type="entry name" value="AFADIN"/>
    <property type="match status" value="1"/>
</dbReference>
<dbReference type="Proteomes" id="UP001237642">
    <property type="component" value="Unassembled WGS sequence"/>
</dbReference>
<dbReference type="Pfam" id="PF14309">
    <property type="entry name" value="DUF4378"/>
    <property type="match status" value="1"/>
</dbReference>
<protein>
    <recommendedName>
        <fullName evidence="2">DUF4378 domain-containing protein</fullName>
    </recommendedName>
</protein>
<gene>
    <name evidence="3" type="ORF">POM88_000078</name>
</gene>
<evidence type="ECO:0000259" key="2">
    <source>
        <dbReference type="Pfam" id="PF14309"/>
    </source>
</evidence>
<dbReference type="AlphaFoldDB" id="A0AAD8NAH4"/>
<feature type="domain" description="DUF4378" evidence="2">
    <location>
        <begin position="155"/>
        <end position="259"/>
    </location>
</feature>
<proteinExistence type="predicted"/>
<name>A0AAD8NAH4_9APIA</name>
<dbReference type="EMBL" id="JAUIZM010000001">
    <property type="protein sequence ID" value="KAK1400473.1"/>
    <property type="molecule type" value="Genomic_DNA"/>
</dbReference>
<evidence type="ECO:0000313" key="3">
    <source>
        <dbReference type="EMBL" id="KAK1400473.1"/>
    </source>
</evidence>
<evidence type="ECO:0000256" key="1">
    <source>
        <dbReference type="SAM" id="MobiDB-lite"/>
    </source>
</evidence>
<evidence type="ECO:0000313" key="4">
    <source>
        <dbReference type="Proteomes" id="UP001237642"/>
    </source>
</evidence>
<comment type="caution">
    <text evidence="3">The sequence shown here is derived from an EMBL/GenBank/DDBJ whole genome shotgun (WGS) entry which is preliminary data.</text>
</comment>
<dbReference type="PANTHER" id="PTHR46836:SF8">
    <property type="entry name" value="AFADIN"/>
    <property type="match status" value="1"/>
</dbReference>
<reference evidence="3" key="2">
    <citation type="submission" date="2023-05" db="EMBL/GenBank/DDBJ databases">
        <authorList>
            <person name="Schelkunov M.I."/>
        </authorList>
    </citation>
    <scope>NUCLEOTIDE SEQUENCE</scope>
    <source>
        <strain evidence="3">Hsosn_3</strain>
        <tissue evidence="3">Leaf</tissue>
    </source>
</reference>
<sequence>MLKQCDSSASGSYTFDSYALMESRIGYPKEQHMVSPTPTVPPTFSNQFPSDILTKRMLKQCDSSNEKLRNSHASGSYASGSYALLESHSGYSKEQHMVPPTPAMSPESSNRAQEQCTGADTVFSGSLKTAGYSSPIAALPITSREDELSECWKSSYIADVLKESDFYDAYTDMSMAIKNSLNFHMGYFVFQNLEKKYCGKLVLLKNERKLLFDRINKALSEIYQSNMNLYLLIKPWIVQFGMKWQKCKVRDELHKLLEIQEKEALQGGISVKLFEKET</sequence>
<organism evidence="3 4">
    <name type="scientific">Heracleum sosnowskyi</name>
    <dbReference type="NCBI Taxonomy" id="360622"/>
    <lineage>
        <taxon>Eukaryota</taxon>
        <taxon>Viridiplantae</taxon>
        <taxon>Streptophyta</taxon>
        <taxon>Embryophyta</taxon>
        <taxon>Tracheophyta</taxon>
        <taxon>Spermatophyta</taxon>
        <taxon>Magnoliopsida</taxon>
        <taxon>eudicotyledons</taxon>
        <taxon>Gunneridae</taxon>
        <taxon>Pentapetalae</taxon>
        <taxon>asterids</taxon>
        <taxon>campanulids</taxon>
        <taxon>Apiales</taxon>
        <taxon>Apiaceae</taxon>
        <taxon>Apioideae</taxon>
        <taxon>apioid superclade</taxon>
        <taxon>Tordylieae</taxon>
        <taxon>Tordyliinae</taxon>
        <taxon>Heracleum</taxon>
    </lineage>
</organism>
<dbReference type="InterPro" id="IPR025486">
    <property type="entry name" value="DUF4378"/>
</dbReference>
<reference evidence="3" key="1">
    <citation type="submission" date="2023-02" db="EMBL/GenBank/DDBJ databases">
        <title>Genome of toxic invasive species Heracleum sosnowskyi carries increased number of genes despite the absence of recent whole-genome duplications.</title>
        <authorList>
            <person name="Schelkunov M."/>
            <person name="Shtratnikova V."/>
            <person name="Makarenko M."/>
            <person name="Klepikova A."/>
            <person name="Omelchenko D."/>
            <person name="Novikova G."/>
            <person name="Obukhova E."/>
            <person name="Bogdanov V."/>
            <person name="Penin A."/>
            <person name="Logacheva M."/>
        </authorList>
    </citation>
    <scope>NUCLEOTIDE SEQUENCE</scope>
    <source>
        <strain evidence="3">Hsosn_3</strain>
        <tissue evidence="3">Leaf</tissue>
    </source>
</reference>